<reference evidence="3" key="1">
    <citation type="submission" date="2015-07" db="EMBL/GenBank/DDBJ databases">
        <title>Genome Of Nitrogen-Fixing Cyanobacterium Nostoc piscinale CENA21 From Solimoes/Amazon River Floodplain Sediments And Comparative Genomics To Uncover Biosynthetic Natural Products Potential.</title>
        <authorList>
            <person name="Leao T.F."/>
            <person name="Leao P.N."/>
            <person name="Guimaraes P.I."/>
            <person name="de Melo A.G.C."/>
            <person name="Ramos R.T.J."/>
            <person name="Silva A."/>
            <person name="Fiore M.F."/>
            <person name="Schneider M.P.C."/>
        </authorList>
    </citation>
    <scope>NUCLEOTIDE SEQUENCE [LARGE SCALE GENOMIC DNA]</scope>
    <source>
        <strain evidence="3">CENA21</strain>
    </source>
</reference>
<keyword evidence="1" id="KW-1133">Transmembrane helix</keyword>
<dbReference type="EMBL" id="CP012036">
    <property type="protein sequence ID" value="ALF54812.1"/>
    <property type="molecule type" value="Genomic_DNA"/>
</dbReference>
<dbReference type="STRING" id="224013.ACX27_21430"/>
<dbReference type="OrthoDB" id="528950at2"/>
<evidence type="ECO:0000256" key="1">
    <source>
        <dbReference type="SAM" id="Phobius"/>
    </source>
</evidence>
<keyword evidence="3" id="KW-1185">Reference proteome</keyword>
<dbReference type="AlphaFoldDB" id="A0A0M5MMZ9"/>
<organism evidence="2 3">
    <name type="scientific">Nostoc piscinale CENA21</name>
    <dbReference type="NCBI Taxonomy" id="224013"/>
    <lineage>
        <taxon>Bacteria</taxon>
        <taxon>Bacillati</taxon>
        <taxon>Cyanobacteriota</taxon>
        <taxon>Cyanophyceae</taxon>
        <taxon>Nostocales</taxon>
        <taxon>Nostocaceae</taxon>
        <taxon>Nostoc</taxon>
    </lineage>
</organism>
<dbReference type="Proteomes" id="UP000062645">
    <property type="component" value="Chromosome"/>
</dbReference>
<name>A0A0M5MMZ9_9NOSO</name>
<reference evidence="2 3" key="2">
    <citation type="journal article" date="2016" name="Genome Announc.">
        <title>Draft Genome Sequence of the N2-Fixing Cyanobacterium Nostoc piscinale CENA21, Isolated from the Brazilian Amazon Floodplain.</title>
        <authorList>
            <person name="Leao T."/>
            <person name="Guimaraes P.I."/>
            <person name="de Melo A.G."/>
            <person name="Ramos R.T."/>
            <person name="Leao P.N."/>
            <person name="Silva A."/>
            <person name="Fiore M.F."/>
            <person name="Schneider M.P."/>
        </authorList>
    </citation>
    <scope>NUCLEOTIDE SEQUENCE [LARGE SCALE GENOMIC DNA]</scope>
    <source>
        <strain evidence="2 3">CENA21</strain>
    </source>
</reference>
<evidence type="ECO:0000313" key="3">
    <source>
        <dbReference type="Proteomes" id="UP000062645"/>
    </source>
</evidence>
<protein>
    <submittedName>
        <fullName evidence="2">Uncharacterized protein</fullName>
    </submittedName>
</protein>
<sequence length="275" mass="31027">MVNLLKKRQSKQTGSVLTTFAIATFSLQILVLILFIIQGLNIRQLSLRKPPNFVQMIDGKTPTVTDELARDTESISLFVSKTMTAMFNWSGNLPPQNIEEVAKPKPDPGIQVRTLKGGNRNVTTSTWIASFAISEDFRKGLLSAIAELTPPEVFANNSSQNITAQLVIKRLYPPQKIAPGKWRVGMVADLVQTKRSDNRRKVTAFNKDLLVRAVDYFPYPLSENSTDLQKAIYSTRTDKLEIYEIRNLCLIDEYNSPDDQTKQCLNNKSNSNFLR</sequence>
<gene>
    <name evidence="2" type="ORF">ACX27_21430</name>
</gene>
<dbReference type="KEGG" id="npz:ACX27_21430"/>
<keyword evidence="1" id="KW-0472">Membrane</keyword>
<feature type="transmembrane region" description="Helical" evidence="1">
    <location>
        <begin position="20"/>
        <end position="40"/>
    </location>
</feature>
<accession>A0A0M5MMZ9</accession>
<dbReference type="PATRIC" id="fig|224013.5.peg.5140"/>
<dbReference type="RefSeq" id="WP_062295388.1">
    <property type="nucleotide sequence ID" value="NZ_CP012036.1"/>
</dbReference>
<proteinExistence type="predicted"/>
<keyword evidence="1" id="KW-0812">Transmembrane</keyword>
<evidence type="ECO:0000313" key="2">
    <source>
        <dbReference type="EMBL" id="ALF54812.1"/>
    </source>
</evidence>